<feature type="domain" description="S-adenosylmethionine-dependent methyltransferase" evidence="4">
    <location>
        <begin position="65"/>
        <end position="248"/>
    </location>
</feature>
<keyword evidence="1" id="KW-0489">Methyltransferase</keyword>
<dbReference type="Proteomes" id="UP000177821">
    <property type="component" value="Unassembled WGS sequence"/>
</dbReference>
<dbReference type="Gene3D" id="3.40.50.150">
    <property type="entry name" value="Vaccinia Virus protein VP39"/>
    <property type="match status" value="1"/>
</dbReference>
<evidence type="ECO:0000259" key="4">
    <source>
        <dbReference type="Pfam" id="PF10672"/>
    </source>
</evidence>
<dbReference type="PANTHER" id="PTHR43042:SF2">
    <property type="entry name" value="SAM-DEPENDENT METHYLTRANSFERASE"/>
    <property type="match status" value="1"/>
</dbReference>
<dbReference type="InterPro" id="IPR019614">
    <property type="entry name" value="SAM-dep_methyl-trfase"/>
</dbReference>
<proteinExistence type="predicted"/>
<dbReference type="AlphaFoldDB" id="A0A1G1WMP7"/>
<dbReference type="EMBL" id="MHCX01000037">
    <property type="protein sequence ID" value="OGY28986.1"/>
    <property type="molecule type" value="Genomic_DNA"/>
</dbReference>
<sequence>MEILTTKGWKDYELIDTGNGYRLERFGKFVLARPDPQIIWKPRLSQDVWQKADATFTEGKWQLRTDVPEKWLLKYKGLSFWAKLTPFKHTGVFPEQHLQWDWLTKKIALSKSETKILNLFAYTGISTLVAASLGAEVTHVDSSRPTIGWARDNQKASNLDSKPIRWILDDALKFATREVKRGQKYDAIIMDPPSFGHGPEGETWEFNNSFPRLMEICHQLLSDKPLFVLINTYAISSSCLMLENVLKDFFPKGFIEVGELVLEEKDSARKLSTGIFGRWSP</sequence>
<evidence type="ECO:0000313" key="5">
    <source>
        <dbReference type="EMBL" id="OGY28986.1"/>
    </source>
</evidence>
<keyword evidence="2" id="KW-0808">Transferase</keyword>
<gene>
    <name evidence="5" type="ORF">A3J50_03805</name>
</gene>
<organism evidence="5 6">
    <name type="scientific">Candidatus Woykebacteria bacterium RIFCSPHIGHO2_02_FULL_43_16b</name>
    <dbReference type="NCBI Taxonomy" id="1802601"/>
    <lineage>
        <taxon>Bacteria</taxon>
        <taxon>Candidatus Woykeibacteriota</taxon>
    </lineage>
</organism>
<dbReference type="Pfam" id="PF10672">
    <property type="entry name" value="Methyltrans_SAM"/>
    <property type="match status" value="1"/>
</dbReference>
<dbReference type="Gene3D" id="2.60.40.1180">
    <property type="entry name" value="Golgi alpha-mannosidase II"/>
    <property type="match status" value="1"/>
</dbReference>
<dbReference type="SUPFAM" id="SSF53335">
    <property type="entry name" value="S-adenosyl-L-methionine-dependent methyltransferases"/>
    <property type="match status" value="1"/>
</dbReference>
<name>A0A1G1WMP7_9BACT</name>
<protein>
    <recommendedName>
        <fullName evidence="4">S-adenosylmethionine-dependent methyltransferase domain-containing protein</fullName>
    </recommendedName>
</protein>
<dbReference type="InterPro" id="IPR029063">
    <property type="entry name" value="SAM-dependent_MTases_sf"/>
</dbReference>
<dbReference type="CDD" id="cd02440">
    <property type="entry name" value="AdoMet_MTases"/>
    <property type="match status" value="1"/>
</dbReference>
<evidence type="ECO:0000256" key="1">
    <source>
        <dbReference type="ARBA" id="ARBA00022603"/>
    </source>
</evidence>
<dbReference type="InterPro" id="IPR013780">
    <property type="entry name" value="Glyco_hydro_b"/>
</dbReference>
<evidence type="ECO:0000256" key="2">
    <source>
        <dbReference type="ARBA" id="ARBA00022679"/>
    </source>
</evidence>
<reference evidence="5 6" key="1">
    <citation type="journal article" date="2016" name="Nat. Commun.">
        <title>Thousands of microbial genomes shed light on interconnected biogeochemical processes in an aquifer system.</title>
        <authorList>
            <person name="Anantharaman K."/>
            <person name="Brown C.T."/>
            <person name="Hug L.A."/>
            <person name="Sharon I."/>
            <person name="Castelle C.J."/>
            <person name="Probst A.J."/>
            <person name="Thomas B.C."/>
            <person name="Singh A."/>
            <person name="Wilkins M.J."/>
            <person name="Karaoz U."/>
            <person name="Brodie E.L."/>
            <person name="Williams K.H."/>
            <person name="Hubbard S.S."/>
            <person name="Banfield J.F."/>
        </authorList>
    </citation>
    <scope>NUCLEOTIDE SEQUENCE [LARGE SCALE GENOMIC DNA]</scope>
</reference>
<accession>A0A1G1WMP7</accession>
<dbReference type="GO" id="GO:0032259">
    <property type="term" value="P:methylation"/>
    <property type="evidence" value="ECO:0007669"/>
    <property type="project" value="UniProtKB-KW"/>
</dbReference>
<keyword evidence="3" id="KW-0949">S-adenosyl-L-methionine</keyword>
<comment type="caution">
    <text evidence="5">The sequence shown here is derived from an EMBL/GenBank/DDBJ whole genome shotgun (WGS) entry which is preliminary data.</text>
</comment>
<evidence type="ECO:0000256" key="3">
    <source>
        <dbReference type="ARBA" id="ARBA00022691"/>
    </source>
</evidence>
<evidence type="ECO:0000313" key="6">
    <source>
        <dbReference type="Proteomes" id="UP000177821"/>
    </source>
</evidence>
<dbReference type="PANTHER" id="PTHR43042">
    <property type="entry name" value="SAM-DEPENDENT METHYLTRANSFERASE"/>
    <property type="match status" value="1"/>
</dbReference>
<dbReference type="GO" id="GO:0008168">
    <property type="term" value="F:methyltransferase activity"/>
    <property type="evidence" value="ECO:0007669"/>
    <property type="project" value="UniProtKB-KW"/>
</dbReference>